<sequence>MLKWTSAVVASVLLCGASPAFAGPWGNVDCSQAPAPVCDLGVGNNERPHEAWDTGRPSSTDQSSSDAEDPYVGCSYKPVDYQAPDGQPQEPGGWFMVLCSPDGKDPLSHGPVWVPSGGVRPTLSPEQVAEMARNRLLLPSVTISASPADEQLVSLPTWLWLSGGWEEVSASASVRGVSVTAVAKPMSVTWSMGDGGSVTCAGPGTPFAPGHRDPRSASPDCGYTYRTSSAGQGTDAYKVTVTVTWAVTWAGAGQGGTFPNLTTSASSAFRVAESQGIATG</sequence>
<proteinExistence type="predicted"/>
<keyword evidence="2" id="KW-0732">Signal</keyword>
<evidence type="ECO:0000256" key="2">
    <source>
        <dbReference type="SAM" id="SignalP"/>
    </source>
</evidence>
<name>A0A7W9HFI0_9PSEU</name>
<keyword evidence="4" id="KW-1185">Reference proteome</keyword>
<dbReference type="Proteomes" id="UP000552097">
    <property type="component" value="Unassembled WGS sequence"/>
</dbReference>
<feature type="region of interest" description="Disordered" evidence="1">
    <location>
        <begin position="48"/>
        <end position="69"/>
    </location>
</feature>
<evidence type="ECO:0008006" key="5">
    <source>
        <dbReference type="Google" id="ProtNLM"/>
    </source>
</evidence>
<dbReference type="RefSeq" id="WP_312868487.1">
    <property type="nucleotide sequence ID" value="NZ_JACHMO010000001.1"/>
</dbReference>
<feature type="chain" id="PRO_5030892661" description="ATP/GTP-binding protein" evidence="2">
    <location>
        <begin position="23"/>
        <end position="280"/>
    </location>
</feature>
<feature type="compositionally biased region" description="Polar residues" evidence="1">
    <location>
        <begin position="56"/>
        <end position="65"/>
    </location>
</feature>
<accession>A0A7W9HFI0</accession>
<reference evidence="3 4" key="1">
    <citation type="submission" date="2020-08" db="EMBL/GenBank/DDBJ databases">
        <title>Sequencing the genomes of 1000 actinobacteria strains.</title>
        <authorList>
            <person name="Klenk H.-P."/>
        </authorList>
    </citation>
    <scope>NUCLEOTIDE SEQUENCE [LARGE SCALE GENOMIC DNA]</scope>
    <source>
        <strain evidence="3 4">DSM 45486</strain>
    </source>
</reference>
<organism evidence="3 4">
    <name type="scientific">Saccharothrix ecbatanensis</name>
    <dbReference type="NCBI Taxonomy" id="1105145"/>
    <lineage>
        <taxon>Bacteria</taxon>
        <taxon>Bacillati</taxon>
        <taxon>Actinomycetota</taxon>
        <taxon>Actinomycetes</taxon>
        <taxon>Pseudonocardiales</taxon>
        <taxon>Pseudonocardiaceae</taxon>
        <taxon>Saccharothrix</taxon>
    </lineage>
</organism>
<evidence type="ECO:0000313" key="3">
    <source>
        <dbReference type="EMBL" id="MBB5801290.1"/>
    </source>
</evidence>
<protein>
    <recommendedName>
        <fullName evidence="5">ATP/GTP-binding protein</fullName>
    </recommendedName>
</protein>
<feature type="signal peptide" evidence="2">
    <location>
        <begin position="1"/>
        <end position="22"/>
    </location>
</feature>
<dbReference type="EMBL" id="JACHMO010000001">
    <property type="protein sequence ID" value="MBB5801290.1"/>
    <property type="molecule type" value="Genomic_DNA"/>
</dbReference>
<comment type="caution">
    <text evidence="3">The sequence shown here is derived from an EMBL/GenBank/DDBJ whole genome shotgun (WGS) entry which is preliminary data.</text>
</comment>
<evidence type="ECO:0000256" key="1">
    <source>
        <dbReference type="SAM" id="MobiDB-lite"/>
    </source>
</evidence>
<gene>
    <name evidence="3" type="ORF">F4560_001058</name>
</gene>
<dbReference type="AlphaFoldDB" id="A0A7W9HFI0"/>
<evidence type="ECO:0000313" key="4">
    <source>
        <dbReference type="Proteomes" id="UP000552097"/>
    </source>
</evidence>